<evidence type="ECO:0000313" key="2">
    <source>
        <dbReference type="EMBL" id="SDI07108.1"/>
    </source>
</evidence>
<protein>
    <submittedName>
        <fullName evidence="2">HeH/LEM domain-containing protein</fullName>
    </submittedName>
</protein>
<dbReference type="InterPro" id="IPR036361">
    <property type="entry name" value="SAP_dom_sf"/>
</dbReference>
<sequence length="92" mass="9978">MPMILVEKSFPFSPDGNEVITVEVGEQDVSERCALVAVEHLKVATLVDGVRTEVDPLKMKVPDLKAWLTAKGVAFDSTANKEALLALVPKDD</sequence>
<evidence type="ECO:0000259" key="1">
    <source>
        <dbReference type="Pfam" id="PF12949"/>
    </source>
</evidence>
<feature type="domain" description="HeH/LEM" evidence="1">
    <location>
        <begin position="56"/>
        <end position="90"/>
    </location>
</feature>
<dbReference type="Gene3D" id="1.10.720.30">
    <property type="entry name" value="SAP domain"/>
    <property type="match status" value="1"/>
</dbReference>
<dbReference type="CDD" id="cd12935">
    <property type="entry name" value="LEM_like"/>
    <property type="match status" value="1"/>
</dbReference>
<name>A0A1G8HKC3_9PSED</name>
<dbReference type="Proteomes" id="UP000199636">
    <property type="component" value="Unassembled WGS sequence"/>
</dbReference>
<evidence type="ECO:0000313" key="3">
    <source>
        <dbReference type="Proteomes" id="UP000199636"/>
    </source>
</evidence>
<keyword evidence="3" id="KW-1185">Reference proteome</keyword>
<proteinExistence type="predicted"/>
<dbReference type="STRING" id="428992.SAMN05216272_105288"/>
<organism evidence="2 3">
    <name type="scientific">Pseudomonas panipatensis</name>
    <dbReference type="NCBI Taxonomy" id="428992"/>
    <lineage>
        <taxon>Bacteria</taxon>
        <taxon>Pseudomonadati</taxon>
        <taxon>Pseudomonadota</taxon>
        <taxon>Gammaproteobacteria</taxon>
        <taxon>Pseudomonadales</taxon>
        <taxon>Pseudomonadaceae</taxon>
        <taxon>Pseudomonas</taxon>
    </lineage>
</organism>
<accession>A0A1G8HKC3</accession>
<dbReference type="Pfam" id="PF12949">
    <property type="entry name" value="HeH"/>
    <property type="match status" value="1"/>
</dbReference>
<gene>
    <name evidence="2" type="ORF">SAMN05216272_105288</name>
</gene>
<dbReference type="InterPro" id="IPR025856">
    <property type="entry name" value="HeH/LEM_domain"/>
</dbReference>
<dbReference type="EMBL" id="FNDS01000005">
    <property type="protein sequence ID" value="SDI07108.1"/>
    <property type="molecule type" value="Genomic_DNA"/>
</dbReference>
<dbReference type="AlphaFoldDB" id="A0A1G8HKC3"/>
<reference evidence="3" key="1">
    <citation type="submission" date="2016-10" db="EMBL/GenBank/DDBJ databases">
        <authorList>
            <person name="Varghese N."/>
            <person name="Submissions S."/>
        </authorList>
    </citation>
    <scope>NUCLEOTIDE SEQUENCE [LARGE SCALE GENOMIC DNA]</scope>
    <source>
        <strain evidence="3">CCM 7469</strain>
    </source>
</reference>